<name>A0A8J3QDD7_9ACTN</name>
<feature type="transmembrane region" description="Helical" evidence="10">
    <location>
        <begin position="334"/>
        <end position="357"/>
    </location>
</feature>
<keyword evidence="5" id="KW-0418">Kinase</keyword>
<evidence type="ECO:0000256" key="2">
    <source>
        <dbReference type="ARBA" id="ARBA00022527"/>
    </source>
</evidence>
<evidence type="ECO:0000256" key="9">
    <source>
        <dbReference type="PROSITE-ProRule" id="PRU10141"/>
    </source>
</evidence>
<accession>A0A8J3QDD7</accession>
<dbReference type="PROSITE" id="PS00108">
    <property type="entry name" value="PROTEIN_KINASE_ST"/>
    <property type="match status" value="1"/>
</dbReference>
<evidence type="ECO:0000313" key="13">
    <source>
        <dbReference type="Proteomes" id="UP000612899"/>
    </source>
</evidence>
<dbReference type="SUPFAM" id="SSF56112">
    <property type="entry name" value="Protein kinase-like (PK-like)"/>
    <property type="match status" value="1"/>
</dbReference>
<dbReference type="PANTHER" id="PTHR43289">
    <property type="entry name" value="MITOGEN-ACTIVATED PROTEIN KINASE KINASE KINASE 20-RELATED"/>
    <property type="match status" value="1"/>
</dbReference>
<evidence type="ECO:0000256" key="6">
    <source>
        <dbReference type="ARBA" id="ARBA00022840"/>
    </source>
</evidence>
<evidence type="ECO:0000259" key="11">
    <source>
        <dbReference type="PROSITE" id="PS50011"/>
    </source>
</evidence>
<keyword evidence="10" id="KW-1133">Transmembrane helix</keyword>
<dbReference type="GO" id="GO:0005524">
    <property type="term" value="F:ATP binding"/>
    <property type="evidence" value="ECO:0007669"/>
    <property type="project" value="UniProtKB-UniRule"/>
</dbReference>
<dbReference type="PROSITE" id="PS50011">
    <property type="entry name" value="PROTEIN_KINASE_DOM"/>
    <property type="match status" value="1"/>
</dbReference>
<dbReference type="CDD" id="cd14014">
    <property type="entry name" value="STKc_PknB_like"/>
    <property type="match status" value="1"/>
</dbReference>
<dbReference type="SMART" id="SM00220">
    <property type="entry name" value="S_TKc"/>
    <property type="match status" value="1"/>
</dbReference>
<organism evidence="12 13">
    <name type="scientific">Rhizocola hellebori</name>
    <dbReference type="NCBI Taxonomy" id="1392758"/>
    <lineage>
        <taxon>Bacteria</taxon>
        <taxon>Bacillati</taxon>
        <taxon>Actinomycetota</taxon>
        <taxon>Actinomycetes</taxon>
        <taxon>Micromonosporales</taxon>
        <taxon>Micromonosporaceae</taxon>
        <taxon>Rhizocola</taxon>
    </lineage>
</organism>
<keyword evidence="6 9" id="KW-0067">ATP-binding</keyword>
<evidence type="ECO:0000256" key="4">
    <source>
        <dbReference type="ARBA" id="ARBA00022741"/>
    </source>
</evidence>
<proteinExistence type="predicted"/>
<evidence type="ECO:0000313" key="12">
    <source>
        <dbReference type="EMBL" id="GIH07296.1"/>
    </source>
</evidence>
<dbReference type="Pfam" id="PF00069">
    <property type="entry name" value="Pkinase"/>
    <property type="match status" value="1"/>
</dbReference>
<keyword evidence="4 9" id="KW-0547">Nucleotide-binding</keyword>
<dbReference type="EC" id="2.7.11.1" evidence="1"/>
<evidence type="ECO:0000256" key="10">
    <source>
        <dbReference type="SAM" id="Phobius"/>
    </source>
</evidence>
<dbReference type="InterPro" id="IPR008271">
    <property type="entry name" value="Ser/Thr_kinase_AS"/>
</dbReference>
<keyword evidence="3" id="KW-0808">Transferase</keyword>
<evidence type="ECO:0000256" key="7">
    <source>
        <dbReference type="ARBA" id="ARBA00047899"/>
    </source>
</evidence>
<dbReference type="FunFam" id="3.30.200.20:FF:000035">
    <property type="entry name" value="Serine/threonine protein kinase Stk1"/>
    <property type="match status" value="1"/>
</dbReference>
<comment type="catalytic activity">
    <reaction evidence="7">
        <text>L-threonyl-[protein] + ATP = O-phospho-L-threonyl-[protein] + ADP + H(+)</text>
        <dbReference type="Rhea" id="RHEA:46608"/>
        <dbReference type="Rhea" id="RHEA-COMP:11060"/>
        <dbReference type="Rhea" id="RHEA-COMP:11605"/>
        <dbReference type="ChEBI" id="CHEBI:15378"/>
        <dbReference type="ChEBI" id="CHEBI:30013"/>
        <dbReference type="ChEBI" id="CHEBI:30616"/>
        <dbReference type="ChEBI" id="CHEBI:61977"/>
        <dbReference type="ChEBI" id="CHEBI:456216"/>
        <dbReference type="EC" id="2.7.11.1"/>
    </reaction>
</comment>
<dbReference type="Gene3D" id="1.10.510.10">
    <property type="entry name" value="Transferase(Phosphotransferase) domain 1"/>
    <property type="match status" value="1"/>
</dbReference>
<sequence>MQRWDTVYAMAALTPGMRLHDRYQLAEPIGAGGMAQVWLATDLVLGRSVAVKTLDGRLAQDPQLRAGARREAQAAAKLAHPHITAVHDYGELTFDDGHVVPFLVMELLTGQTLAQAMHSDGPMPWERVATIAGQIASALAAAHAQGVVHQDIKPANVMLTPTGAKILDFGIAAIRGRPGSPDWISGTPAYAPPERLKQAVPDPSADIFSLGVLVYEMSTGRLPWPIETWEQAASVERKPPAPLPKPVPSKQILAALALDPAQRPAAAQLAAEFGDAGGDVTAAVSAAAVTRPSSPTLIANRGFLAGSAKVPERSTRMYDLTPVPAPARRRSPHLAAALTLVVLLIALGMVFLAAAFLQSGGGNGAQPLNPTKSPTAAAVPPPTLNATQAPASINEALTLMRRAVDLAAISGEISRDRVENLRDRINDIAERDRRNRPKDMINKLEDLRKEVSDMAEEGEMSPAVAAGLHTLIAQAIAQAQRQ</sequence>
<evidence type="ECO:0000256" key="5">
    <source>
        <dbReference type="ARBA" id="ARBA00022777"/>
    </source>
</evidence>
<dbReference type="EMBL" id="BONY01000035">
    <property type="protein sequence ID" value="GIH07296.1"/>
    <property type="molecule type" value="Genomic_DNA"/>
</dbReference>
<keyword evidence="10" id="KW-0812">Transmembrane</keyword>
<keyword evidence="2" id="KW-0723">Serine/threonine-protein kinase</keyword>
<feature type="domain" description="Protein kinase" evidence="11">
    <location>
        <begin position="23"/>
        <end position="274"/>
    </location>
</feature>
<reference evidence="12" key="1">
    <citation type="submission" date="2021-01" db="EMBL/GenBank/DDBJ databases">
        <title>Whole genome shotgun sequence of Rhizocola hellebori NBRC 109834.</title>
        <authorList>
            <person name="Komaki H."/>
            <person name="Tamura T."/>
        </authorList>
    </citation>
    <scope>NUCLEOTIDE SEQUENCE</scope>
    <source>
        <strain evidence="12">NBRC 109834</strain>
    </source>
</reference>
<evidence type="ECO:0000256" key="1">
    <source>
        <dbReference type="ARBA" id="ARBA00012513"/>
    </source>
</evidence>
<evidence type="ECO:0000256" key="3">
    <source>
        <dbReference type="ARBA" id="ARBA00022679"/>
    </source>
</evidence>
<comment type="catalytic activity">
    <reaction evidence="8">
        <text>L-seryl-[protein] + ATP = O-phospho-L-seryl-[protein] + ADP + H(+)</text>
        <dbReference type="Rhea" id="RHEA:17989"/>
        <dbReference type="Rhea" id="RHEA-COMP:9863"/>
        <dbReference type="Rhea" id="RHEA-COMP:11604"/>
        <dbReference type="ChEBI" id="CHEBI:15378"/>
        <dbReference type="ChEBI" id="CHEBI:29999"/>
        <dbReference type="ChEBI" id="CHEBI:30616"/>
        <dbReference type="ChEBI" id="CHEBI:83421"/>
        <dbReference type="ChEBI" id="CHEBI:456216"/>
        <dbReference type="EC" id="2.7.11.1"/>
    </reaction>
</comment>
<keyword evidence="13" id="KW-1185">Reference proteome</keyword>
<comment type="caution">
    <text evidence="12">The sequence shown here is derived from an EMBL/GenBank/DDBJ whole genome shotgun (WGS) entry which is preliminary data.</text>
</comment>
<dbReference type="PANTHER" id="PTHR43289:SF6">
    <property type="entry name" value="SERINE_THREONINE-PROTEIN KINASE NEKL-3"/>
    <property type="match status" value="1"/>
</dbReference>
<gene>
    <name evidence="12" type="ORF">Rhe02_53630</name>
</gene>
<dbReference type="Proteomes" id="UP000612899">
    <property type="component" value="Unassembled WGS sequence"/>
</dbReference>
<keyword evidence="10" id="KW-0472">Membrane</keyword>
<dbReference type="InterPro" id="IPR017441">
    <property type="entry name" value="Protein_kinase_ATP_BS"/>
</dbReference>
<evidence type="ECO:0000256" key="8">
    <source>
        <dbReference type="ARBA" id="ARBA00048679"/>
    </source>
</evidence>
<dbReference type="AlphaFoldDB" id="A0A8J3QDD7"/>
<dbReference type="GO" id="GO:0004674">
    <property type="term" value="F:protein serine/threonine kinase activity"/>
    <property type="evidence" value="ECO:0007669"/>
    <property type="project" value="UniProtKB-KW"/>
</dbReference>
<protein>
    <recommendedName>
        <fullName evidence="1">non-specific serine/threonine protein kinase</fullName>
        <ecNumber evidence="1">2.7.11.1</ecNumber>
    </recommendedName>
</protein>
<dbReference type="Gene3D" id="3.30.200.20">
    <property type="entry name" value="Phosphorylase Kinase, domain 1"/>
    <property type="match status" value="1"/>
</dbReference>
<dbReference type="InterPro" id="IPR000719">
    <property type="entry name" value="Prot_kinase_dom"/>
</dbReference>
<dbReference type="PROSITE" id="PS00107">
    <property type="entry name" value="PROTEIN_KINASE_ATP"/>
    <property type="match status" value="1"/>
</dbReference>
<dbReference type="InterPro" id="IPR011009">
    <property type="entry name" value="Kinase-like_dom_sf"/>
</dbReference>
<feature type="binding site" evidence="9">
    <location>
        <position position="52"/>
    </location>
    <ligand>
        <name>ATP</name>
        <dbReference type="ChEBI" id="CHEBI:30616"/>
    </ligand>
</feature>